<feature type="region of interest" description="Disordered" evidence="1">
    <location>
        <begin position="77"/>
        <end position="103"/>
    </location>
</feature>
<protein>
    <submittedName>
        <fullName evidence="2">Uncharacterized protein</fullName>
    </submittedName>
</protein>
<dbReference type="EMBL" id="VSRR010058690">
    <property type="protein sequence ID" value="MPC82035.1"/>
    <property type="molecule type" value="Genomic_DNA"/>
</dbReference>
<name>A0A5B7IID5_PORTR</name>
<comment type="caution">
    <text evidence="2">The sequence shown here is derived from an EMBL/GenBank/DDBJ whole genome shotgun (WGS) entry which is preliminary data.</text>
</comment>
<keyword evidence="3" id="KW-1185">Reference proteome</keyword>
<evidence type="ECO:0000313" key="2">
    <source>
        <dbReference type="EMBL" id="MPC82035.1"/>
    </source>
</evidence>
<reference evidence="2 3" key="1">
    <citation type="submission" date="2019-05" db="EMBL/GenBank/DDBJ databases">
        <title>Another draft genome of Portunus trituberculatus and its Hox gene families provides insights of decapod evolution.</title>
        <authorList>
            <person name="Jeong J.-H."/>
            <person name="Song I."/>
            <person name="Kim S."/>
            <person name="Choi T."/>
            <person name="Kim D."/>
            <person name="Ryu S."/>
            <person name="Kim W."/>
        </authorList>
    </citation>
    <scope>NUCLEOTIDE SEQUENCE [LARGE SCALE GENOMIC DNA]</scope>
    <source>
        <tissue evidence="2">Muscle</tissue>
    </source>
</reference>
<accession>A0A5B7IID5</accession>
<dbReference type="AlphaFoldDB" id="A0A5B7IID5"/>
<organism evidence="2 3">
    <name type="scientific">Portunus trituberculatus</name>
    <name type="common">Swimming crab</name>
    <name type="synonym">Neptunus trituberculatus</name>
    <dbReference type="NCBI Taxonomy" id="210409"/>
    <lineage>
        <taxon>Eukaryota</taxon>
        <taxon>Metazoa</taxon>
        <taxon>Ecdysozoa</taxon>
        <taxon>Arthropoda</taxon>
        <taxon>Crustacea</taxon>
        <taxon>Multicrustacea</taxon>
        <taxon>Malacostraca</taxon>
        <taxon>Eumalacostraca</taxon>
        <taxon>Eucarida</taxon>
        <taxon>Decapoda</taxon>
        <taxon>Pleocyemata</taxon>
        <taxon>Brachyura</taxon>
        <taxon>Eubrachyura</taxon>
        <taxon>Portunoidea</taxon>
        <taxon>Portunidae</taxon>
        <taxon>Portuninae</taxon>
        <taxon>Portunus</taxon>
    </lineage>
</organism>
<dbReference type="Proteomes" id="UP000324222">
    <property type="component" value="Unassembled WGS sequence"/>
</dbReference>
<feature type="compositionally biased region" description="Basic residues" evidence="1">
    <location>
        <begin position="85"/>
        <end position="103"/>
    </location>
</feature>
<gene>
    <name evidence="2" type="ORF">E2C01_076678</name>
</gene>
<sequence length="103" mass="11361">MVSTSLGVRTMVVAARTKVGEGNGASTLPSILMFLSSPGVSINPWKEPHSGVPFLPMTRSMFVYFYQLITTSLLGHHSLPTNSPKTRRLDKRPHRARALQKIT</sequence>
<evidence type="ECO:0000313" key="3">
    <source>
        <dbReference type="Proteomes" id="UP000324222"/>
    </source>
</evidence>
<proteinExistence type="predicted"/>
<evidence type="ECO:0000256" key="1">
    <source>
        <dbReference type="SAM" id="MobiDB-lite"/>
    </source>
</evidence>